<evidence type="ECO:0000256" key="8">
    <source>
        <dbReference type="SAM" id="Phobius"/>
    </source>
</evidence>
<evidence type="ECO:0000259" key="9">
    <source>
        <dbReference type="Pfam" id="PF13813"/>
    </source>
</evidence>
<keyword evidence="6 8" id="KW-0472">Membrane</keyword>
<comment type="similarity">
    <text evidence="2">Belongs to the wax synthase family.</text>
</comment>
<dbReference type="Pfam" id="PF13813">
    <property type="entry name" value="MBOAT_2"/>
    <property type="match status" value="1"/>
</dbReference>
<evidence type="ECO:0000313" key="11">
    <source>
        <dbReference type="Proteomes" id="UP000807115"/>
    </source>
</evidence>
<dbReference type="InterPro" id="IPR044851">
    <property type="entry name" value="Wax_synthase"/>
</dbReference>
<gene>
    <name evidence="10" type="ORF">BDA96_07G097500</name>
</gene>
<sequence>MALPLLRNSIPMVSLAVSVAALYTSAVSSHVRPGFPRVAMLLPVGVLFMAVPLAFSSAVLRCSAFLFLTWLGAFKVLLLAMDRGPLNPSLPVLHFLLAVALPVELITASDGSRRPDKDKPLLAAASIISCTFKVVTVAAMAHFYWFFDRLHLYVRLALYGVRFWFSIEVLFACAAAGCSAALDVEVKPQFVQPYLATSLRDFWGRRWNLPVSAVLRAAVYNPLRARAGKEAGLLATFLVSGLMHEALLCYSTLQRPTGKMAAFFLLHGACRVAEDWCARRWPPPPRPLATLLFVAFMTTSFCLVFAPLCCDGWEEMLHSYRSPNSRN</sequence>
<comment type="subcellular location">
    <subcellularLocation>
        <location evidence="1">Membrane</location>
        <topology evidence="1">Multi-pass membrane protein</topology>
    </subcellularLocation>
</comment>
<evidence type="ECO:0000256" key="7">
    <source>
        <dbReference type="ARBA" id="ARBA00023315"/>
    </source>
</evidence>
<dbReference type="Gramene" id="EES13608">
    <property type="protein sequence ID" value="EES13608"/>
    <property type="gene ID" value="SORBI_3007G091200"/>
</dbReference>
<dbReference type="OMA" id="QANEPYL"/>
<feature type="transmembrane region" description="Helical" evidence="8">
    <location>
        <begin position="121"/>
        <end position="147"/>
    </location>
</feature>
<protein>
    <recommendedName>
        <fullName evidence="9">Wax synthase domain-containing protein</fullName>
    </recommendedName>
</protein>
<name>A0A921QMG3_SORBI</name>
<dbReference type="KEGG" id="sbi:8067931"/>
<feature type="transmembrane region" description="Helical" evidence="8">
    <location>
        <begin position="62"/>
        <end position="80"/>
    </location>
</feature>
<evidence type="ECO:0000256" key="6">
    <source>
        <dbReference type="ARBA" id="ARBA00023136"/>
    </source>
</evidence>
<reference evidence="10" key="1">
    <citation type="journal article" date="2019" name="BMC Genomics">
        <title>A new reference genome for Sorghum bicolor reveals high levels of sequence similarity between sweet and grain genotypes: implications for the genetics of sugar metabolism.</title>
        <authorList>
            <person name="Cooper E.A."/>
            <person name="Brenton Z.W."/>
            <person name="Flinn B.S."/>
            <person name="Jenkins J."/>
            <person name="Shu S."/>
            <person name="Flowers D."/>
            <person name="Luo F."/>
            <person name="Wang Y."/>
            <person name="Xia P."/>
            <person name="Barry K."/>
            <person name="Daum C."/>
            <person name="Lipzen A."/>
            <person name="Yoshinaga Y."/>
            <person name="Schmutz J."/>
            <person name="Saski C."/>
            <person name="Vermerris W."/>
            <person name="Kresovich S."/>
        </authorList>
    </citation>
    <scope>NUCLEOTIDE SEQUENCE</scope>
</reference>
<evidence type="ECO:0000313" key="10">
    <source>
        <dbReference type="EMBL" id="KAG0523131.1"/>
    </source>
</evidence>
<feature type="transmembrane region" description="Helical" evidence="8">
    <location>
        <begin position="288"/>
        <end position="310"/>
    </location>
</feature>
<dbReference type="GO" id="GO:0006629">
    <property type="term" value="P:lipid metabolic process"/>
    <property type="evidence" value="ECO:0007669"/>
    <property type="project" value="InterPro"/>
</dbReference>
<evidence type="ECO:0000256" key="3">
    <source>
        <dbReference type="ARBA" id="ARBA00022679"/>
    </source>
</evidence>
<dbReference type="OrthoDB" id="1077582at2759"/>
<proteinExistence type="inferred from homology"/>
<evidence type="ECO:0000256" key="1">
    <source>
        <dbReference type="ARBA" id="ARBA00004141"/>
    </source>
</evidence>
<feature type="transmembrane region" description="Helical" evidence="8">
    <location>
        <begin position="231"/>
        <end position="253"/>
    </location>
</feature>
<reference evidence="10" key="2">
    <citation type="submission" date="2020-10" db="EMBL/GenBank/DDBJ databases">
        <authorList>
            <person name="Cooper E.A."/>
            <person name="Brenton Z.W."/>
            <person name="Flinn B.S."/>
            <person name="Jenkins J."/>
            <person name="Shu S."/>
            <person name="Flowers D."/>
            <person name="Luo F."/>
            <person name="Wang Y."/>
            <person name="Xia P."/>
            <person name="Barry K."/>
            <person name="Daum C."/>
            <person name="Lipzen A."/>
            <person name="Yoshinaga Y."/>
            <person name="Schmutz J."/>
            <person name="Saski C."/>
            <person name="Vermerris W."/>
            <person name="Kresovich S."/>
        </authorList>
    </citation>
    <scope>NUCLEOTIDE SEQUENCE</scope>
</reference>
<dbReference type="PANTHER" id="PTHR31595">
    <property type="entry name" value="LONG-CHAIN-ALCOHOL O-FATTY-ACYLTRANSFERASE 3-RELATED"/>
    <property type="match status" value="1"/>
</dbReference>
<accession>A0A921QMG3</accession>
<evidence type="ECO:0000256" key="4">
    <source>
        <dbReference type="ARBA" id="ARBA00022692"/>
    </source>
</evidence>
<keyword evidence="7" id="KW-0012">Acyltransferase</keyword>
<keyword evidence="4 8" id="KW-0812">Transmembrane</keyword>
<dbReference type="GO" id="GO:0016020">
    <property type="term" value="C:membrane"/>
    <property type="evidence" value="ECO:0007669"/>
    <property type="project" value="UniProtKB-SubCell"/>
</dbReference>
<dbReference type="InterPro" id="IPR032805">
    <property type="entry name" value="Wax_synthase_dom"/>
</dbReference>
<evidence type="ECO:0000256" key="2">
    <source>
        <dbReference type="ARBA" id="ARBA00007282"/>
    </source>
</evidence>
<feature type="transmembrane region" description="Helical" evidence="8">
    <location>
        <begin position="92"/>
        <end position="109"/>
    </location>
</feature>
<dbReference type="PANTHER" id="PTHR31595:SF35">
    <property type="entry name" value="OSJNBA0009K15.16 PROTEIN"/>
    <property type="match status" value="1"/>
</dbReference>
<dbReference type="EMBL" id="CM027686">
    <property type="protein sequence ID" value="KAG0523131.1"/>
    <property type="molecule type" value="Genomic_DNA"/>
</dbReference>
<dbReference type="GO" id="GO:0008374">
    <property type="term" value="F:O-acyltransferase activity"/>
    <property type="evidence" value="ECO:0007669"/>
    <property type="project" value="InterPro"/>
</dbReference>
<feature type="transmembrane region" description="Helical" evidence="8">
    <location>
        <begin position="38"/>
        <end position="55"/>
    </location>
</feature>
<dbReference type="Proteomes" id="UP000807115">
    <property type="component" value="Chromosome 7"/>
</dbReference>
<keyword evidence="5 8" id="KW-1133">Transmembrane helix</keyword>
<keyword evidence="3" id="KW-0808">Transferase</keyword>
<feature type="transmembrane region" description="Helical" evidence="8">
    <location>
        <begin position="159"/>
        <end position="182"/>
    </location>
</feature>
<comment type="caution">
    <text evidence="10">The sequence shown here is derived from an EMBL/GenBank/DDBJ whole genome shotgun (WGS) entry which is preliminary data.</text>
</comment>
<dbReference type="AlphaFoldDB" id="A0A921QMG3"/>
<feature type="domain" description="Wax synthase" evidence="9">
    <location>
        <begin position="187"/>
        <end position="265"/>
    </location>
</feature>
<evidence type="ECO:0000256" key="5">
    <source>
        <dbReference type="ARBA" id="ARBA00022989"/>
    </source>
</evidence>
<organism evidence="10 11">
    <name type="scientific">Sorghum bicolor</name>
    <name type="common">Sorghum</name>
    <name type="synonym">Sorghum vulgare</name>
    <dbReference type="NCBI Taxonomy" id="4558"/>
    <lineage>
        <taxon>Eukaryota</taxon>
        <taxon>Viridiplantae</taxon>
        <taxon>Streptophyta</taxon>
        <taxon>Embryophyta</taxon>
        <taxon>Tracheophyta</taxon>
        <taxon>Spermatophyta</taxon>
        <taxon>Magnoliopsida</taxon>
        <taxon>Liliopsida</taxon>
        <taxon>Poales</taxon>
        <taxon>Poaceae</taxon>
        <taxon>PACMAD clade</taxon>
        <taxon>Panicoideae</taxon>
        <taxon>Andropogonodae</taxon>
        <taxon>Andropogoneae</taxon>
        <taxon>Sorghinae</taxon>
        <taxon>Sorghum</taxon>
    </lineage>
</organism>